<name>A0AAX6GRC6_IRIPA</name>
<accession>A0AAX6GRC6</accession>
<dbReference type="Proteomes" id="UP001140949">
    <property type="component" value="Unassembled WGS sequence"/>
</dbReference>
<dbReference type="EMBL" id="JANAVB010016800">
    <property type="protein sequence ID" value="KAJ6831320.1"/>
    <property type="molecule type" value="Genomic_DNA"/>
</dbReference>
<comment type="caution">
    <text evidence="1">The sequence shown here is derived from an EMBL/GenBank/DDBJ whole genome shotgun (WGS) entry which is preliminary data.</text>
</comment>
<proteinExistence type="predicted"/>
<gene>
    <name evidence="1" type="ORF">M6B38_349430</name>
</gene>
<evidence type="ECO:0000313" key="1">
    <source>
        <dbReference type="EMBL" id="KAJ6831320.1"/>
    </source>
</evidence>
<reference evidence="1" key="2">
    <citation type="submission" date="2023-04" db="EMBL/GenBank/DDBJ databases">
        <authorList>
            <person name="Bruccoleri R.E."/>
            <person name="Oakeley E.J."/>
            <person name="Faust A.-M."/>
            <person name="Dessus-Babus S."/>
            <person name="Altorfer M."/>
            <person name="Burckhardt D."/>
            <person name="Oertli M."/>
            <person name="Naumann U."/>
            <person name="Petersen F."/>
            <person name="Wong J."/>
        </authorList>
    </citation>
    <scope>NUCLEOTIDE SEQUENCE</scope>
    <source>
        <strain evidence="1">GSM-AAB239-AS_SAM_17_03QT</strain>
        <tissue evidence="1">Leaf</tissue>
    </source>
</reference>
<dbReference type="AlphaFoldDB" id="A0AAX6GRC6"/>
<keyword evidence="2" id="KW-1185">Reference proteome</keyword>
<evidence type="ECO:0000313" key="2">
    <source>
        <dbReference type="Proteomes" id="UP001140949"/>
    </source>
</evidence>
<sequence>MLQSNLSLPVLRKLVPHFMQDIGKERLDYLEDGKTIFKLRLRLCSTLFPLNE</sequence>
<reference evidence="1" key="1">
    <citation type="journal article" date="2023" name="GigaByte">
        <title>Genome assembly of the bearded iris, Iris pallida Lam.</title>
        <authorList>
            <person name="Bruccoleri R.E."/>
            <person name="Oakeley E.J."/>
            <person name="Faust A.M.E."/>
            <person name="Altorfer M."/>
            <person name="Dessus-Babus S."/>
            <person name="Burckhardt D."/>
            <person name="Oertli M."/>
            <person name="Naumann U."/>
            <person name="Petersen F."/>
            <person name="Wong J."/>
        </authorList>
    </citation>
    <scope>NUCLEOTIDE SEQUENCE</scope>
    <source>
        <strain evidence="1">GSM-AAB239-AS_SAM_17_03QT</strain>
    </source>
</reference>
<protein>
    <submittedName>
        <fullName evidence="1">Guanine nucleotide exchange factor SPIKE 1 isoform X2</fullName>
    </submittedName>
</protein>
<organism evidence="1 2">
    <name type="scientific">Iris pallida</name>
    <name type="common">Sweet iris</name>
    <dbReference type="NCBI Taxonomy" id="29817"/>
    <lineage>
        <taxon>Eukaryota</taxon>
        <taxon>Viridiplantae</taxon>
        <taxon>Streptophyta</taxon>
        <taxon>Embryophyta</taxon>
        <taxon>Tracheophyta</taxon>
        <taxon>Spermatophyta</taxon>
        <taxon>Magnoliopsida</taxon>
        <taxon>Liliopsida</taxon>
        <taxon>Asparagales</taxon>
        <taxon>Iridaceae</taxon>
        <taxon>Iridoideae</taxon>
        <taxon>Irideae</taxon>
        <taxon>Iris</taxon>
    </lineage>
</organism>